<organism evidence="2 3">
    <name type="scientific">Abeliophyllum distichum</name>
    <dbReference type="NCBI Taxonomy" id="126358"/>
    <lineage>
        <taxon>Eukaryota</taxon>
        <taxon>Viridiplantae</taxon>
        <taxon>Streptophyta</taxon>
        <taxon>Embryophyta</taxon>
        <taxon>Tracheophyta</taxon>
        <taxon>Spermatophyta</taxon>
        <taxon>Magnoliopsida</taxon>
        <taxon>eudicotyledons</taxon>
        <taxon>Gunneridae</taxon>
        <taxon>Pentapetalae</taxon>
        <taxon>asterids</taxon>
        <taxon>lamiids</taxon>
        <taxon>Lamiales</taxon>
        <taxon>Oleaceae</taxon>
        <taxon>Forsythieae</taxon>
        <taxon>Abeliophyllum</taxon>
    </lineage>
</organism>
<feature type="region of interest" description="Disordered" evidence="1">
    <location>
        <begin position="219"/>
        <end position="255"/>
    </location>
</feature>
<feature type="compositionally biased region" description="Polar residues" evidence="1">
    <location>
        <begin position="1280"/>
        <end position="1289"/>
    </location>
</feature>
<feature type="region of interest" description="Disordered" evidence="1">
    <location>
        <begin position="1078"/>
        <end position="1112"/>
    </location>
</feature>
<gene>
    <name evidence="2" type="ORF">Adt_40193</name>
</gene>
<dbReference type="Proteomes" id="UP001604336">
    <property type="component" value="Unassembled WGS sequence"/>
</dbReference>
<feature type="region of interest" description="Disordered" evidence="1">
    <location>
        <begin position="912"/>
        <end position="974"/>
    </location>
</feature>
<feature type="region of interest" description="Disordered" evidence="1">
    <location>
        <begin position="165"/>
        <end position="190"/>
    </location>
</feature>
<dbReference type="PANTHER" id="PTHR48429:SF1">
    <property type="entry name" value="AGENET DOMAIN-CONTAINING PROTEIN"/>
    <property type="match status" value="1"/>
</dbReference>
<evidence type="ECO:0000313" key="3">
    <source>
        <dbReference type="Proteomes" id="UP001604336"/>
    </source>
</evidence>
<feature type="region of interest" description="Disordered" evidence="1">
    <location>
        <begin position="1279"/>
        <end position="1301"/>
    </location>
</feature>
<evidence type="ECO:0000313" key="2">
    <source>
        <dbReference type="EMBL" id="KAL2472057.1"/>
    </source>
</evidence>
<dbReference type="PANTHER" id="PTHR48429">
    <property type="entry name" value="AGENET DOMAIN-CONTAINING PROTEIN"/>
    <property type="match status" value="1"/>
</dbReference>
<feature type="compositionally biased region" description="Polar residues" evidence="1">
    <location>
        <begin position="841"/>
        <end position="852"/>
    </location>
</feature>
<feature type="compositionally biased region" description="Polar residues" evidence="1">
    <location>
        <begin position="1078"/>
        <end position="1092"/>
    </location>
</feature>
<dbReference type="EMBL" id="JBFOLK010000012">
    <property type="protein sequence ID" value="KAL2472057.1"/>
    <property type="molecule type" value="Genomic_DNA"/>
</dbReference>
<feature type="compositionally biased region" description="Basic and acidic residues" evidence="1">
    <location>
        <begin position="165"/>
        <end position="176"/>
    </location>
</feature>
<feature type="compositionally biased region" description="Basic residues" evidence="1">
    <location>
        <begin position="1292"/>
        <end position="1301"/>
    </location>
</feature>
<feature type="region of interest" description="Disordered" evidence="1">
    <location>
        <begin position="784"/>
        <end position="854"/>
    </location>
</feature>
<feature type="compositionally biased region" description="Basic and acidic residues" evidence="1">
    <location>
        <begin position="228"/>
        <end position="245"/>
    </location>
</feature>
<reference evidence="3" key="1">
    <citation type="submission" date="2024-07" db="EMBL/GenBank/DDBJ databases">
        <title>Two chromosome-level genome assemblies of Korean endemic species Abeliophyllum distichum and Forsythia ovata (Oleaceae).</title>
        <authorList>
            <person name="Jang H."/>
        </authorList>
    </citation>
    <scope>NUCLEOTIDE SEQUENCE [LARGE SCALE GENOMIC DNA]</scope>
</reference>
<comment type="caution">
    <text evidence="2">The sequence shown here is derived from an EMBL/GenBank/DDBJ whole genome shotgun (WGS) entry which is preliminary data.</text>
</comment>
<protein>
    <submittedName>
        <fullName evidence="2">Protein SWOLLEN 1</fullName>
    </submittedName>
</protein>
<feature type="compositionally biased region" description="Polar residues" evidence="1">
    <location>
        <begin position="793"/>
        <end position="806"/>
    </location>
</feature>
<name>A0ABD1Q8D4_9LAMI</name>
<dbReference type="InterPro" id="IPR055274">
    <property type="entry name" value="SWO1"/>
</dbReference>
<feature type="compositionally biased region" description="Basic and acidic residues" evidence="1">
    <location>
        <begin position="945"/>
        <end position="969"/>
    </location>
</feature>
<feature type="compositionally biased region" description="Polar residues" evidence="1">
    <location>
        <begin position="487"/>
        <end position="518"/>
    </location>
</feature>
<keyword evidence="3" id="KW-1185">Reference proteome</keyword>
<feature type="compositionally biased region" description="Polar residues" evidence="1">
    <location>
        <begin position="1100"/>
        <end position="1112"/>
    </location>
</feature>
<feature type="region of interest" description="Disordered" evidence="1">
    <location>
        <begin position="454"/>
        <end position="518"/>
    </location>
</feature>
<sequence>MDYNDNDYEGQNLHLAGEESSKVSSVLCPYPLPKFDFDDSLQGHLRFDSLVENEVFLGIASQEDTQWIEDFSRGSSGIEFRSSAAESCSLPRRNNVWSEATSSESVEMLLKAVGQEEMVPGEDIVEETDPGEAIVEKTDPGEAIVEKTDPGDQFCGTMEPMETNLKQDDKIDDVKDPNSTLTPGEPPRNVSVLNQSAGVQGVTLPAEGIKVTADGSLDVNSENTSLGETRENLHSDTEYVNHSKGEPSTSANESLRDKMQENLSVSGIQNDNTESSLQKVTVSVGESYDLDNVCDIETVSLSGLDKDICTRVEEEKKELNTDDEMLGGSDAETVNSKLGSAFGVASKMECAEEHAVEISVSKFGDPSSVPEKGDSLLPTLELSEEDIVEPGDGSKCASVALSVVTEIKQQNSGENKLDEGSSVAIQAEGHIQHATEGKTADALEICSNSELKMGSAIPSSDGQRSSIDKEDIYHGSNNMTEAPPTTFEASSLSEVQGNPSEQDNETHANPANNRGNLTDASLASACVGEMKDASDVAGMHTEGLNDEDHDGSSLLSGSMQMYGETNRTMQSDSLKCDRDLSACQKGVEKLNFVGNDMSCDDNEKEVGSSVSGEGVEENVDLVHGSESKTRIGERPVLNTEVEDTNLASHAGDHNEERDSPVNDMGSVHIDENEETGLEVPEELRTSILGGSLEMADKLAPVSEPHKAAPCDSAVEAGWKTIDQSTPVMETADAATRDKASQELSENLEACPVREMIVQEGDGAEPAPIEKPMDEKIERNHGATSLIDPVTGGSVETDQSNQVSSGGISCPGHARSERDEQESLKGPVPENVHKSGGETPTHPGSNDVSNEEGTFTFDVGPLARQSKGEPGESSQSFPTIQTHKISMAVKGSPPTSSNRQVDAKVVPEISHGSPLALDPLALDGRAPPGGLKGPSERKARRGSGKSLKESGKKGVKETTLKQNERGDKSRVSLSPSVTGQLMQFETGNVERSATKPSGIVSVPTSYLPDLNTSAPASALFHQPFTDLQQVQLRAQIFVYGSLIQGAAPDEACMVSAFDGGRSIWEPSWRACVDRIHSQKSQGNISETPVQSRSGAKAPDQASKQGLPQSKVVTSSAGRASSKASLLPAVNPLIPLSSPLWNISTPSCDGLPSSNVGRSAIFDYQTVSPLHPYQTPPIRNFVSPTTSWPSQAPFPGPWVASSQSSAFDIGTQYSAFPVTEPVKLTPVKELSMPISSGAKHVKELSMPISSGAKHASPSPVAHSGASSALAVPFSLVDMKKASISSGQNSTDTKSRKRKKDFWC</sequence>
<accession>A0ABD1Q8D4</accession>
<feature type="compositionally biased region" description="Basic and acidic residues" evidence="1">
    <location>
        <begin position="813"/>
        <end position="822"/>
    </location>
</feature>
<evidence type="ECO:0000256" key="1">
    <source>
        <dbReference type="SAM" id="MobiDB-lite"/>
    </source>
</evidence>
<proteinExistence type="predicted"/>